<sequence length="420" mass="43885">MAGWLMSAASENAADIKSVAQAQRQELLGLCAELVSARSPQPEGDTTAPVRVLSAFLEKHGLRPEIRSATPTKPNIVCGFDTGRPGPHLILNGHMDTLNPGDPSDWLVPIYQLQQQAGRITGLGIGNMKAGVAALAMAYVGLSRNRAALCGKITLTLVADEVVFGPDGTAFLLDGDESLLGDAVINAEGPGGMNLAIAEKGLLWLSIEATAPPGQGMLSQQGSSAIARLSKLLASLDQWNDEQSAPPPDVAVLANNAGEHGLRLSVNAGTISGGSFVSQVATRAVAEVDFRVPPGMKIDKIMKRVCALAEQIGGIKVTRIKGWDPNWTAIDSELCTAMLDATAAIRGEAARSVVRLPASDAARWRARGIPAICYGPQAELASGVNDYVYEEDVVDCVAVYMAAAAQICGGEGRGATWLSL</sequence>
<keyword evidence="2" id="KW-0378">Hydrolase</keyword>
<reference evidence="5" key="1">
    <citation type="submission" date="2018-08" db="EMBL/GenBank/DDBJ databases">
        <authorList>
            <person name="Im W.T."/>
        </authorList>
    </citation>
    <scope>NUCLEOTIDE SEQUENCE [LARGE SCALE GENOMIC DNA]</scope>
    <source>
        <strain evidence="5">LA-28</strain>
    </source>
</reference>
<dbReference type="EMBL" id="QURN01000014">
    <property type="protein sequence ID" value="RFC65667.1"/>
    <property type="molecule type" value="Genomic_DNA"/>
</dbReference>
<dbReference type="GO" id="GO:0046872">
    <property type="term" value="F:metal ion binding"/>
    <property type="evidence" value="ECO:0007669"/>
    <property type="project" value="UniProtKB-KW"/>
</dbReference>
<dbReference type="PANTHER" id="PTHR43808:SF32">
    <property type="entry name" value="ARGE_DAPE-RELATED DEACYLASE"/>
    <property type="match status" value="1"/>
</dbReference>
<evidence type="ECO:0000256" key="2">
    <source>
        <dbReference type="ARBA" id="ARBA00022801"/>
    </source>
</evidence>
<evidence type="ECO:0000313" key="4">
    <source>
        <dbReference type="EMBL" id="RFC65667.1"/>
    </source>
</evidence>
<evidence type="ECO:0000259" key="3">
    <source>
        <dbReference type="Pfam" id="PF07687"/>
    </source>
</evidence>
<name>A0A371X8V5_9HYPH</name>
<proteinExistence type="predicted"/>
<dbReference type="Gene3D" id="3.40.630.10">
    <property type="entry name" value="Zn peptidases"/>
    <property type="match status" value="1"/>
</dbReference>
<protein>
    <submittedName>
        <fullName evidence="4">M20 family peptidase</fullName>
    </submittedName>
</protein>
<accession>A0A371X8V5</accession>
<dbReference type="GO" id="GO:0016787">
    <property type="term" value="F:hydrolase activity"/>
    <property type="evidence" value="ECO:0007669"/>
    <property type="project" value="UniProtKB-KW"/>
</dbReference>
<keyword evidence="1" id="KW-0479">Metal-binding</keyword>
<organism evidence="4 5">
    <name type="scientific">Mesorhizobium denitrificans</name>
    <dbReference type="NCBI Taxonomy" id="2294114"/>
    <lineage>
        <taxon>Bacteria</taxon>
        <taxon>Pseudomonadati</taxon>
        <taxon>Pseudomonadota</taxon>
        <taxon>Alphaproteobacteria</taxon>
        <taxon>Hyphomicrobiales</taxon>
        <taxon>Phyllobacteriaceae</taxon>
        <taxon>Mesorhizobium</taxon>
    </lineage>
</organism>
<dbReference type="InterPro" id="IPR050072">
    <property type="entry name" value="Peptidase_M20A"/>
</dbReference>
<dbReference type="InterPro" id="IPR002933">
    <property type="entry name" value="Peptidase_M20"/>
</dbReference>
<dbReference type="InterPro" id="IPR036264">
    <property type="entry name" value="Bact_exopeptidase_dim_dom"/>
</dbReference>
<dbReference type="SUPFAM" id="SSF55031">
    <property type="entry name" value="Bacterial exopeptidase dimerisation domain"/>
    <property type="match status" value="1"/>
</dbReference>
<dbReference type="Pfam" id="PF07687">
    <property type="entry name" value="M20_dimer"/>
    <property type="match status" value="1"/>
</dbReference>
<dbReference type="InterPro" id="IPR011650">
    <property type="entry name" value="Peptidase_M20_dimer"/>
</dbReference>
<keyword evidence="5" id="KW-1185">Reference proteome</keyword>
<dbReference type="Proteomes" id="UP000262379">
    <property type="component" value="Unassembled WGS sequence"/>
</dbReference>
<dbReference type="PANTHER" id="PTHR43808">
    <property type="entry name" value="ACETYLORNITHINE DEACETYLASE"/>
    <property type="match status" value="1"/>
</dbReference>
<dbReference type="Gene3D" id="3.30.70.360">
    <property type="match status" value="1"/>
</dbReference>
<dbReference type="SUPFAM" id="SSF53187">
    <property type="entry name" value="Zn-dependent exopeptidases"/>
    <property type="match status" value="1"/>
</dbReference>
<comment type="caution">
    <text evidence="4">The sequence shown here is derived from an EMBL/GenBank/DDBJ whole genome shotgun (WGS) entry which is preliminary data.</text>
</comment>
<feature type="domain" description="Peptidase M20 dimerisation" evidence="3">
    <location>
        <begin position="197"/>
        <end position="311"/>
    </location>
</feature>
<dbReference type="AlphaFoldDB" id="A0A371X8V5"/>
<evidence type="ECO:0000313" key="5">
    <source>
        <dbReference type="Proteomes" id="UP000262379"/>
    </source>
</evidence>
<gene>
    <name evidence="4" type="ORF">DY251_16630</name>
</gene>
<dbReference type="Pfam" id="PF01546">
    <property type="entry name" value="Peptidase_M20"/>
    <property type="match status" value="1"/>
</dbReference>
<evidence type="ECO:0000256" key="1">
    <source>
        <dbReference type="ARBA" id="ARBA00022723"/>
    </source>
</evidence>